<accession>A0A0E4BVS8</accession>
<gene>
    <name evidence="2" type="ORF">NK6_8019</name>
</gene>
<dbReference type="Gene3D" id="3.40.50.300">
    <property type="entry name" value="P-loop containing nucleotide triphosphate hydrolases"/>
    <property type="match status" value="1"/>
</dbReference>
<evidence type="ECO:0000259" key="1">
    <source>
        <dbReference type="Pfam" id="PF13401"/>
    </source>
</evidence>
<dbReference type="EMBL" id="AP014685">
    <property type="protein sequence ID" value="BAR61169.1"/>
    <property type="molecule type" value="Genomic_DNA"/>
</dbReference>
<dbReference type="Proteomes" id="UP000063308">
    <property type="component" value="Chromosome"/>
</dbReference>
<feature type="domain" description="ORC1/DEAH AAA+ ATPase" evidence="1">
    <location>
        <begin position="276"/>
        <end position="400"/>
    </location>
</feature>
<proteinExistence type="predicted"/>
<dbReference type="AlphaFoldDB" id="A0A0E4BVS8"/>
<dbReference type="InterPro" id="IPR027417">
    <property type="entry name" value="P-loop_NTPase"/>
</dbReference>
<dbReference type="InterPro" id="IPR049945">
    <property type="entry name" value="AAA_22"/>
</dbReference>
<name>A0A0E4BVS8_9BRAD</name>
<organism evidence="2 3">
    <name type="scientific">Bradyrhizobium diazoefficiens</name>
    <dbReference type="NCBI Taxonomy" id="1355477"/>
    <lineage>
        <taxon>Bacteria</taxon>
        <taxon>Pseudomonadati</taxon>
        <taxon>Pseudomonadota</taxon>
        <taxon>Alphaproteobacteria</taxon>
        <taxon>Hyphomicrobiales</taxon>
        <taxon>Nitrobacteraceae</taxon>
        <taxon>Bradyrhizobium</taxon>
    </lineage>
</organism>
<dbReference type="GO" id="GO:0016887">
    <property type="term" value="F:ATP hydrolysis activity"/>
    <property type="evidence" value="ECO:0007669"/>
    <property type="project" value="InterPro"/>
</dbReference>
<dbReference type="Pfam" id="PF13401">
    <property type="entry name" value="AAA_22"/>
    <property type="match status" value="1"/>
</dbReference>
<sequence>MGKVKGNAVAPGEGERRAQRGYVPQYDFAAYAIHKAIASGTLQWVGLADRSAGNFDDLVLGLSERVIAHQVKTSSKPKKFNVRTLMLGSNALLASLVAVWQKLKSKENLPVEVQYVCDDVPADDDNIDKSSFGPSSSAFLRTLEANRSSRSLEEWRGSTYGPFISELISASGLEPEKFIEFLSSVRFLDSGQGRRNDAWGQTPLDRRRVADISALLPRLIADEGDKDRWTLEELFSRLNWSDPFSPHHGHTFPTDALVQANRKTQDKLQLALAATDCGYLSLVGPPGCGKSTLLQTGLLPTPQAVVIRYLAFMPNEGHQLGRAEAFDLLHDLVAQLKRTGLGHTLVTGTTLDELRLQLAKLLLEANARFKKEGLRTVIVVDGLDHVPREERPERSLLNELPLPISLPTGVLFVLGTQKLDLEGMPPDVKSQASRPDRLITVEALSREAVFRLVKVSGLSEDSDADAIFERSLGHPLSARYLIEGARNALTEEERSNWLKSGPEYGGDVENFYRSAWRDLEGNEHSREVLALLALVEGKIRVASLDGLVDSRSVDKAWDAAKHLLLRTPDDEWRIFHNSFRLFLREATSQRHDKPAPALRKERYQKLAAMARAAAAGDEQRWMELRYAARAEDHQAVVALCEPLRFRQQFIEGRAPRAISDDIRLAFVAVAFAKSAKRLVELILARHELEMRADALGVDRLIDAYIAVDDLDRAIGLVEADGARLSVGKAYDVVEALLDQGRPDDARRMFENHEPLTKLLGSESIDGFSDNRELSEWAERVALFRSPSEILTSIDRLRQRSERLHDEFDIANLRAKLLFIVARWVLERDSSLKAEPIRDLYRVAAEYQALLRFVAARSADADDVEDVAKRRFTELLDQNEQLPPDARLGAAAICLSRDGTASCWNVRDGGRQRGGTNC</sequence>
<dbReference type="SUPFAM" id="SSF52540">
    <property type="entry name" value="P-loop containing nucleoside triphosphate hydrolases"/>
    <property type="match status" value="1"/>
</dbReference>
<evidence type="ECO:0000313" key="2">
    <source>
        <dbReference type="EMBL" id="BAR61169.1"/>
    </source>
</evidence>
<reference evidence="2 3" key="1">
    <citation type="submission" date="2014-11" db="EMBL/GenBank/DDBJ databases">
        <title>Symbiosis island explosion on the genome of extra-slow-growing strains of soybean bradyrhizobia with massive insertion sequences.</title>
        <authorList>
            <person name="Iida T."/>
            <person name="Minamisawa K."/>
        </authorList>
    </citation>
    <scope>NUCLEOTIDE SEQUENCE [LARGE SCALE GENOMIC DNA]</scope>
    <source>
        <strain evidence="2 3">NK6</strain>
    </source>
</reference>
<protein>
    <recommendedName>
        <fullName evidence="1">ORC1/DEAH AAA+ ATPase domain-containing protein</fullName>
    </recommendedName>
</protein>
<evidence type="ECO:0000313" key="3">
    <source>
        <dbReference type="Proteomes" id="UP000063308"/>
    </source>
</evidence>